<protein>
    <submittedName>
        <fullName evidence="2">DUF4913 domain-containing protein</fullName>
    </submittedName>
</protein>
<proteinExistence type="predicted"/>
<dbReference type="RefSeq" id="WP_208566202.1">
    <property type="nucleotide sequence ID" value="NZ_JAGFWR010000002.1"/>
</dbReference>
<keyword evidence="3" id="KW-1185">Reference proteome</keyword>
<name>A0ABS3V4L0_9ACTN</name>
<evidence type="ECO:0000313" key="3">
    <source>
        <dbReference type="Proteomes" id="UP000671399"/>
    </source>
</evidence>
<evidence type="ECO:0000256" key="1">
    <source>
        <dbReference type="SAM" id="MobiDB-lite"/>
    </source>
</evidence>
<dbReference type="InterPro" id="IPR032584">
    <property type="entry name" value="DUF4913"/>
</dbReference>
<dbReference type="Pfam" id="PF16259">
    <property type="entry name" value="DUF4913"/>
    <property type="match status" value="1"/>
</dbReference>
<organism evidence="2 3">
    <name type="scientific">Micromonospora antibiotica</name>
    <dbReference type="NCBI Taxonomy" id="2807623"/>
    <lineage>
        <taxon>Bacteria</taxon>
        <taxon>Bacillati</taxon>
        <taxon>Actinomycetota</taxon>
        <taxon>Actinomycetes</taxon>
        <taxon>Micromonosporales</taxon>
        <taxon>Micromonosporaceae</taxon>
        <taxon>Micromonospora</taxon>
    </lineage>
</organism>
<gene>
    <name evidence="2" type="ORF">JQN83_06955</name>
</gene>
<reference evidence="2 3" key="1">
    <citation type="submission" date="2021-03" db="EMBL/GenBank/DDBJ databases">
        <authorList>
            <person name="Lee D.-H."/>
        </authorList>
    </citation>
    <scope>NUCLEOTIDE SEQUENCE [LARGE SCALE GENOMIC DNA]</scope>
    <source>
        <strain evidence="2 3">MMS20-R2-23</strain>
    </source>
</reference>
<comment type="caution">
    <text evidence="2">The sequence shown here is derived from an EMBL/GenBank/DDBJ whole genome shotgun (WGS) entry which is preliminary data.</text>
</comment>
<feature type="region of interest" description="Disordered" evidence="1">
    <location>
        <begin position="1"/>
        <end position="30"/>
    </location>
</feature>
<evidence type="ECO:0000313" key="2">
    <source>
        <dbReference type="EMBL" id="MBO4160553.1"/>
    </source>
</evidence>
<feature type="compositionally biased region" description="Low complexity" evidence="1">
    <location>
        <begin position="1"/>
        <end position="23"/>
    </location>
</feature>
<sequence length="145" mass="16145">MTVTPQDQRPAGQQQPPGDDTPPSDAPPTSPFILYLRDEEYAEELELLSNWVRLLLVPIYAREASSTAPWCGRWWQHPEAVAQLHGLWLAWQELTGPDAGLCGPANWHRDYLEPVLNSLRSPAGPFAGCKAGAHRAKEVPHTDPY</sequence>
<dbReference type="Proteomes" id="UP000671399">
    <property type="component" value="Unassembled WGS sequence"/>
</dbReference>
<dbReference type="EMBL" id="JAGFWR010000002">
    <property type="protein sequence ID" value="MBO4160553.1"/>
    <property type="molecule type" value="Genomic_DNA"/>
</dbReference>
<accession>A0ABS3V4L0</accession>